<dbReference type="HOGENOM" id="CLU_037612_5_6_0"/>
<geneLocation type="plasmid" evidence="2 3">
    <name>pACIX905</name>
</geneLocation>
<evidence type="ECO:0000313" key="2">
    <source>
        <dbReference type="EMBL" id="ADW71572.1"/>
    </source>
</evidence>
<dbReference type="CDD" id="cd02042">
    <property type="entry name" value="ParAB_family"/>
    <property type="match status" value="1"/>
</dbReference>
<proteinExistence type="predicted"/>
<dbReference type="Proteomes" id="UP000000343">
    <property type="component" value="Plasmid pACIX905"/>
</dbReference>
<dbReference type="PANTHER" id="PTHR13696:SF96">
    <property type="entry name" value="COBQ_COBB_MIND_PARA NUCLEOTIDE BINDING DOMAIN-CONTAINING PROTEIN"/>
    <property type="match status" value="1"/>
</dbReference>
<keyword evidence="2" id="KW-0614">Plasmid</keyword>
<evidence type="ECO:0000259" key="1">
    <source>
        <dbReference type="Pfam" id="PF01656"/>
    </source>
</evidence>
<organism evidence="3">
    <name type="scientific">Granulicella tundricola (strain ATCC BAA-1859 / DSM 23138 / MP5ACTX9)</name>
    <dbReference type="NCBI Taxonomy" id="1198114"/>
    <lineage>
        <taxon>Bacteria</taxon>
        <taxon>Pseudomonadati</taxon>
        <taxon>Acidobacteriota</taxon>
        <taxon>Terriglobia</taxon>
        <taxon>Terriglobales</taxon>
        <taxon>Acidobacteriaceae</taxon>
        <taxon>Granulicella</taxon>
    </lineage>
</organism>
<dbReference type="SUPFAM" id="SSF52540">
    <property type="entry name" value="P-loop containing nucleoside triphosphate hydrolases"/>
    <property type="match status" value="1"/>
</dbReference>
<dbReference type="Gene3D" id="3.40.50.300">
    <property type="entry name" value="P-loop containing nucleotide triphosphate hydrolases"/>
    <property type="match status" value="1"/>
</dbReference>
<dbReference type="InterPro" id="IPR002586">
    <property type="entry name" value="CobQ/CobB/MinD/ParA_Nub-bd_dom"/>
</dbReference>
<protein>
    <submittedName>
        <fullName evidence="2">Plasmid partitioning protein</fullName>
    </submittedName>
</protein>
<evidence type="ECO:0000313" key="3">
    <source>
        <dbReference type="Proteomes" id="UP000000343"/>
    </source>
</evidence>
<dbReference type="EMBL" id="CP002485">
    <property type="protein sequence ID" value="ADW71572.1"/>
    <property type="molecule type" value="Genomic_DNA"/>
</dbReference>
<sequence>MIITIASFKGGVGKTTTAVHLATYLAGKAPTLLLDGDENRSATAWAQRGSLPFRVADERQAAKLGREFEHLVIDTQARPNQEDLKALAEGCDLLIIPSTPDVLALDALILTVEALKGLRNVSYRVLLTIVHPRPNKDGDEARATLEELKIPTFKGCVHRLIAFQKAALKGVPVNQADDARAWSAWNDYEQIGEQILP</sequence>
<dbReference type="OrthoDB" id="128708at2"/>
<accession>E8X7Y8</accession>
<dbReference type="AlphaFoldDB" id="E8X7Y8"/>
<keyword evidence="3" id="KW-1185">Reference proteome</keyword>
<name>E8X7Y8_GRATM</name>
<dbReference type="RefSeq" id="WP_013573291.1">
    <property type="nucleotide sequence ID" value="NC_015060.1"/>
</dbReference>
<dbReference type="PIRSF" id="PIRSF009320">
    <property type="entry name" value="Nuc_binding_HP_1000"/>
    <property type="match status" value="1"/>
</dbReference>
<dbReference type="InterPro" id="IPR027417">
    <property type="entry name" value="P-loop_NTPase"/>
</dbReference>
<feature type="domain" description="CobQ/CobB/MinD/ParA nucleotide binding" evidence="1">
    <location>
        <begin position="3"/>
        <end position="173"/>
    </location>
</feature>
<gene>
    <name evidence="2" type="ordered locus">AciX9_4642</name>
</gene>
<dbReference type="PANTHER" id="PTHR13696">
    <property type="entry name" value="P-LOOP CONTAINING NUCLEOSIDE TRIPHOSPHATE HYDROLASE"/>
    <property type="match status" value="1"/>
</dbReference>
<dbReference type="KEGG" id="acm:AciX9_4642"/>
<dbReference type="InterPro" id="IPR050678">
    <property type="entry name" value="DNA_Partitioning_ATPase"/>
</dbReference>
<reference evidence="3" key="1">
    <citation type="submission" date="2011-01" db="EMBL/GenBank/DDBJ databases">
        <title>Complete sequence of plasmid5 of Acidobacterium sp. MP5ACTX9.</title>
        <authorList>
            <consortium name="US DOE Joint Genome Institute"/>
            <person name="Lucas S."/>
            <person name="Copeland A."/>
            <person name="Lapidus A."/>
            <person name="Cheng J.-F."/>
            <person name="Goodwin L."/>
            <person name="Pitluck S."/>
            <person name="Teshima H."/>
            <person name="Detter J.C."/>
            <person name="Han C."/>
            <person name="Tapia R."/>
            <person name="Land M."/>
            <person name="Hauser L."/>
            <person name="Kyrpides N."/>
            <person name="Ivanova N."/>
            <person name="Ovchinnikova G."/>
            <person name="Pagani I."/>
            <person name="Rawat S.R."/>
            <person name="Mannisto M."/>
            <person name="Haggblom M.M."/>
            <person name="Woyke T."/>
        </authorList>
    </citation>
    <scope>NUCLEOTIDE SEQUENCE [LARGE SCALE GENOMIC DNA]</scope>
    <source>
        <strain evidence="3">MP5ACTX9</strain>
        <plasmid evidence="3">Plasmid pACIX905</plasmid>
    </source>
</reference>
<dbReference type="Pfam" id="PF01656">
    <property type="entry name" value="CbiA"/>
    <property type="match status" value="1"/>
</dbReference>